<reference evidence="1" key="1">
    <citation type="submission" date="2021-09" db="EMBL/GenBank/DDBJ databases">
        <authorList>
            <person name="Smyrli M."/>
        </authorList>
    </citation>
    <scope>NUCLEOTIDE SEQUENCE</scope>
    <source>
        <strain evidence="1">LAR25</strain>
    </source>
</reference>
<dbReference type="NCBIfam" id="NF041925">
    <property type="entry name" value="QatC"/>
    <property type="match status" value="1"/>
</dbReference>
<sequence length="454" mass="51898">MKIGIELHEATNGNFSGINLSFTDLDKKEHKVPLILRSFVNIYDLKKASKSIEFDLFLISTLVYGVDNLIDREFYSVDGWARELEVDFPVYNIKEWKGQEKVLEDALKFLTGDYWKINFIENKIKNYFKETKRRWNVNKRSFDVGKIKTTSLFSGGLDSLIGVIDELEKLSVDEEILLVSHFDFKSPGPNQDQNSLFTKLKAKYPKKIKDNWIQIKLALNRHDINEEELKLESNYRSRSFFFIGLGCLVSPSSNLIIPENGTISINYPLTPSRVSSLSTRTTHPFVIGKLQELLNNLNINIKLDNPYKFDTKGDMVINCSNKSLLKEILELSTSCGKPGRKQNWKNKNTKHCGTCMPCVYRRASLNKAGEDNQVYGNDITSPLSRDSFVDLPAVINFLTKNISVEKMKQDILINGSVPMSDLDKYATLVLNSKKEVLSLFKSKGNQFIKDELEI</sequence>
<proteinExistence type="predicted"/>
<dbReference type="InterPro" id="IPR049676">
    <property type="entry name" value="QatC"/>
</dbReference>
<dbReference type="Proteomes" id="UP001149303">
    <property type="component" value="Unassembled WGS sequence"/>
</dbReference>
<name>A0A9X4EL78_9FLAO</name>
<gene>
    <name evidence="1" type="ORF">LCI24_04330</name>
</gene>
<dbReference type="RefSeq" id="WP_274639337.1">
    <property type="nucleotide sequence ID" value="NZ_JAIWJY010000002.1"/>
</dbReference>
<evidence type="ECO:0000313" key="2">
    <source>
        <dbReference type="Proteomes" id="UP001149303"/>
    </source>
</evidence>
<dbReference type="AlphaFoldDB" id="A0A9X4EL78"/>
<protein>
    <recommendedName>
        <fullName evidence="3">7-cyano-7-deazaguanine synthase</fullName>
    </recommendedName>
</protein>
<evidence type="ECO:0000313" key="1">
    <source>
        <dbReference type="EMBL" id="MDE1206016.1"/>
    </source>
</evidence>
<comment type="caution">
    <text evidence="1">The sequence shown here is derived from an EMBL/GenBank/DDBJ whole genome shotgun (WGS) entry which is preliminary data.</text>
</comment>
<dbReference type="InterPro" id="IPR014729">
    <property type="entry name" value="Rossmann-like_a/b/a_fold"/>
</dbReference>
<organism evidence="1 2">
    <name type="scientific">Tenacibaculum larymnensis</name>
    <dbReference type="NCBI Taxonomy" id="2878201"/>
    <lineage>
        <taxon>Bacteria</taxon>
        <taxon>Pseudomonadati</taxon>
        <taxon>Bacteroidota</taxon>
        <taxon>Flavobacteriia</taxon>
        <taxon>Flavobacteriales</taxon>
        <taxon>Flavobacteriaceae</taxon>
        <taxon>Tenacibaculum</taxon>
    </lineage>
</organism>
<keyword evidence="2" id="KW-1185">Reference proteome</keyword>
<dbReference type="Gene3D" id="3.40.50.620">
    <property type="entry name" value="HUPs"/>
    <property type="match status" value="1"/>
</dbReference>
<dbReference type="EMBL" id="JAIWJY010000002">
    <property type="protein sequence ID" value="MDE1206016.1"/>
    <property type="molecule type" value="Genomic_DNA"/>
</dbReference>
<evidence type="ECO:0008006" key="3">
    <source>
        <dbReference type="Google" id="ProtNLM"/>
    </source>
</evidence>
<accession>A0A9X4EL78</accession>